<dbReference type="InterPro" id="IPR001128">
    <property type="entry name" value="Cyt_P450"/>
</dbReference>
<keyword evidence="10" id="KW-1185">Reference proteome</keyword>
<name>A0AAD9SXN2_9HELO</name>
<comment type="cofactor">
    <cofactor evidence="1 7">
        <name>heme</name>
        <dbReference type="ChEBI" id="CHEBI:30413"/>
    </cofactor>
</comment>
<evidence type="ECO:0000256" key="2">
    <source>
        <dbReference type="ARBA" id="ARBA00010617"/>
    </source>
</evidence>
<keyword evidence="5 7" id="KW-0408">Iron</keyword>
<dbReference type="PRINTS" id="PR00465">
    <property type="entry name" value="EP450IV"/>
</dbReference>
<dbReference type="Gene3D" id="1.10.630.10">
    <property type="entry name" value="Cytochrome P450"/>
    <property type="match status" value="1"/>
</dbReference>
<keyword evidence="3 7" id="KW-0479">Metal-binding</keyword>
<sequence>MFYHSWGEWLADLQEQLSVMRAAFGQVNLTKWQMARFFVLQLWRDTPFWLRGLVLAMGVVVLLSWLEGIVSPYFSTARRLGIPELGVATKPGNPYYYQQMLLEAGEKYPHTPFYYRIGHHERVVFPSGYASEIKKLTDETASLLEFGRLATFDGWNILGGKESSSTFHKVASSDFARSLPPLVKTAQAAVSRECDLILGRGEKDDEARKKAKSSTQRVPLMNFVNQLVVASNQVALVGEPLARDRPWLTAIRFLSVTVAIGHFTSWFSPRLLHPVWSYVAYTPARLLHSYLSRRLQPSIQREMEQWQRQKETSTDQQAGKMSITEAKGDKKGAGADINLVSQQPTLLSLLVRRYGEQSRADWLCGNVLTASYTATISSVVTLYNFFVEMLLVPGLVEELRAEALSVAHDGRLPATRLDELAKLDSVLRETARLNGVLAVTMGRVLQKPHQFSIGPLLPKGTFIMVDEYNTHRSPVYYDDPETFDPMRHYRKRQQPGHETRHQFVSNGPDFLFWGDGPQVCPGKTFANHNIKIVIAHLLLNYDMELDPPGRPAKLFMPNGATRPSLTVALKIRPRH</sequence>
<protein>
    <recommendedName>
        <fullName evidence="11">Cytochrome P450</fullName>
    </recommendedName>
</protein>
<dbReference type="GO" id="GO:0004497">
    <property type="term" value="F:monooxygenase activity"/>
    <property type="evidence" value="ECO:0007669"/>
    <property type="project" value="UniProtKB-KW"/>
</dbReference>
<evidence type="ECO:0000256" key="4">
    <source>
        <dbReference type="ARBA" id="ARBA00023002"/>
    </source>
</evidence>
<dbReference type="AlphaFoldDB" id="A0AAD9SXN2"/>
<evidence type="ECO:0000256" key="1">
    <source>
        <dbReference type="ARBA" id="ARBA00001971"/>
    </source>
</evidence>
<evidence type="ECO:0000256" key="6">
    <source>
        <dbReference type="ARBA" id="ARBA00023033"/>
    </source>
</evidence>
<dbReference type="GO" id="GO:0005506">
    <property type="term" value="F:iron ion binding"/>
    <property type="evidence" value="ECO:0007669"/>
    <property type="project" value="InterPro"/>
</dbReference>
<keyword evidence="7" id="KW-0349">Heme</keyword>
<comment type="caution">
    <text evidence="9">The sequence shown here is derived from an EMBL/GenBank/DDBJ whole genome shotgun (WGS) entry which is preliminary data.</text>
</comment>
<dbReference type="GO" id="GO:0016705">
    <property type="term" value="F:oxidoreductase activity, acting on paired donors, with incorporation or reduction of molecular oxygen"/>
    <property type="evidence" value="ECO:0007669"/>
    <property type="project" value="InterPro"/>
</dbReference>
<evidence type="ECO:0000256" key="7">
    <source>
        <dbReference type="PIRSR" id="PIRSR602403-1"/>
    </source>
</evidence>
<dbReference type="Pfam" id="PF00067">
    <property type="entry name" value="p450"/>
    <property type="match status" value="1"/>
</dbReference>
<gene>
    <name evidence="9" type="ORF">QTJ16_006100</name>
</gene>
<reference evidence="9" key="1">
    <citation type="submission" date="2023-06" db="EMBL/GenBank/DDBJ databases">
        <title>Draft genome of Marssonina rosae.</title>
        <authorList>
            <person name="Cheng Q."/>
        </authorList>
    </citation>
    <scope>NUCLEOTIDE SEQUENCE</scope>
    <source>
        <strain evidence="9">R4</strain>
    </source>
</reference>
<dbReference type="PANTHER" id="PTHR46206:SF6">
    <property type="entry name" value="CYTOCHROME P450 MONOOXYGENASE AN1598-RELATED"/>
    <property type="match status" value="1"/>
</dbReference>
<dbReference type="PANTHER" id="PTHR46206">
    <property type="entry name" value="CYTOCHROME P450"/>
    <property type="match status" value="1"/>
</dbReference>
<evidence type="ECO:0000313" key="10">
    <source>
        <dbReference type="Proteomes" id="UP001285354"/>
    </source>
</evidence>
<keyword evidence="8" id="KW-1133">Transmembrane helix</keyword>
<keyword evidence="6" id="KW-0503">Monooxygenase</keyword>
<dbReference type="InterPro" id="IPR002403">
    <property type="entry name" value="Cyt_P450_E_grp-IV"/>
</dbReference>
<keyword evidence="8" id="KW-0812">Transmembrane</keyword>
<evidence type="ECO:0008006" key="11">
    <source>
        <dbReference type="Google" id="ProtNLM"/>
    </source>
</evidence>
<keyword evidence="8" id="KW-0472">Membrane</keyword>
<dbReference type="CDD" id="cd11041">
    <property type="entry name" value="CYP503A1-like"/>
    <property type="match status" value="1"/>
</dbReference>
<evidence type="ECO:0000256" key="8">
    <source>
        <dbReference type="SAM" id="Phobius"/>
    </source>
</evidence>
<accession>A0AAD9SXN2</accession>
<proteinExistence type="inferred from homology"/>
<dbReference type="Proteomes" id="UP001285354">
    <property type="component" value="Unassembled WGS sequence"/>
</dbReference>
<dbReference type="GO" id="GO:0020037">
    <property type="term" value="F:heme binding"/>
    <property type="evidence" value="ECO:0007669"/>
    <property type="project" value="InterPro"/>
</dbReference>
<feature type="transmembrane region" description="Helical" evidence="8">
    <location>
        <begin position="48"/>
        <end position="70"/>
    </location>
</feature>
<dbReference type="SUPFAM" id="SSF48264">
    <property type="entry name" value="Cytochrome P450"/>
    <property type="match status" value="1"/>
</dbReference>
<feature type="binding site" description="axial binding residue" evidence="7">
    <location>
        <position position="520"/>
    </location>
    <ligand>
        <name>heme</name>
        <dbReference type="ChEBI" id="CHEBI:30413"/>
    </ligand>
    <ligandPart>
        <name>Fe</name>
        <dbReference type="ChEBI" id="CHEBI:18248"/>
    </ligandPart>
</feature>
<organism evidence="9 10">
    <name type="scientific">Diplocarpon rosae</name>
    <dbReference type="NCBI Taxonomy" id="946125"/>
    <lineage>
        <taxon>Eukaryota</taxon>
        <taxon>Fungi</taxon>
        <taxon>Dikarya</taxon>
        <taxon>Ascomycota</taxon>
        <taxon>Pezizomycotina</taxon>
        <taxon>Leotiomycetes</taxon>
        <taxon>Helotiales</taxon>
        <taxon>Drepanopezizaceae</taxon>
        <taxon>Diplocarpon</taxon>
    </lineage>
</organism>
<dbReference type="InterPro" id="IPR036396">
    <property type="entry name" value="Cyt_P450_sf"/>
</dbReference>
<dbReference type="EMBL" id="JAUBYV010000009">
    <property type="protein sequence ID" value="KAK2624907.1"/>
    <property type="molecule type" value="Genomic_DNA"/>
</dbReference>
<evidence type="ECO:0000256" key="3">
    <source>
        <dbReference type="ARBA" id="ARBA00022723"/>
    </source>
</evidence>
<keyword evidence="4" id="KW-0560">Oxidoreductase</keyword>
<evidence type="ECO:0000256" key="5">
    <source>
        <dbReference type="ARBA" id="ARBA00023004"/>
    </source>
</evidence>
<comment type="similarity">
    <text evidence="2">Belongs to the cytochrome P450 family.</text>
</comment>
<evidence type="ECO:0000313" key="9">
    <source>
        <dbReference type="EMBL" id="KAK2624907.1"/>
    </source>
</evidence>